<keyword evidence="3" id="KW-1185">Reference proteome</keyword>
<organism evidence="2 3">
    <name type="scientific">Serratia entomophila</name>
    <dbReference type="NCBI Taxonomy" id="42906"/>
    <lineage>
        <taxon>Bacteria</taxon>
        <taxon>Pseudomonadati</taxon>
        <taxon>Pseudomonadota</taxon>
        <taxon>Gammaproteobacteria</taxon>
        <taxon>Enterobacterales</taxon>
        <taxon>Yersiniaceae</taxon>
        <taxon>Serratia</taxon>
    </lineage>
</organism>
<dbReference type="InterPro" id="IPR041129">
    <property type="entry name" value="CdiI_2"/>
</dbReference>
<protein>
    <recommendedName>
        <fullName evidence="1">CdiI immunity protein domain-containing protein</fullName>
    </recommendedName>
</protein>
<proteinExistence type="predicted"/>
<dbReference type="GeneID" id="75020381"/>
<dbReference type="Proteomes" id="UP001056873">
    <property type="component" value="Chromosome"/>
</dbReference>
<dbReference type="RefSeq" id="WP_234587400.1">
    <property type="nucleotide sequence ID" value="NZ_CAMIPG010000010.1"/>
</dbReference>
<sequence>MVAPVPNLGTLVRVFFGQDYDLFGESVEEILESYRDTENAETVQKTVDEATMLLTLYPEQQRLEAVFAELVEGEFAPAPWGHTVQSFLEKVISTLRA</sequence>
<name>A0ABY5CRX1_9GAMM</name>
<gene>
    <name evidence="2" type="ORF">KFQ06_22475</name>
</gene>
<reference evidence="2" key="1">
    <citation type="journal article" date="2022" name="BMC Genomics">
        <title>Genome sequence of the entomopathogenic Serratia entomophila isolate 626 and characterisation of the species specific itaconate degradation pathway.</title>
        <authorList>
            <person name="Vaughan A.L."/>
            <person name="Altermann E."/>
            <person name="Glare T.R."/>
            <person name="Hurst M.R.H."/>
        </authorList>
    </citation>
    <scope>NUCLEOTIDE SEQUENCE</scope>
    <source>
        <strain evidence="2">626</strain>
    </source>
</reference>
<evidence type="ECO:0000313" key="3">
    <source>
        <dbReference type="Proteomes" id="UP001056873"/>
    </source>
</evidence>
<evidence type="ECO:0000313" key="2">
    <source>
        <dbReference type="EMBL" id="USV00747.1"/>
    </source>
</evidence>
<accession>A0ABY5CRX1</accession>
<dbReference type="EMBL" id="CP074347">
    <property type="protein sequence ID" value="USV00747.1"/>
    <property type="molecule type" value="Genomic_DNA"/>
</dbReference>
<feature type="domain" description="CdiI immunity protein" evidence="1">
    <location>
        <begin position="5"/>
        <end position="93"/>
    </location>
</feature>
<dbReference type="Pfam" id="PF18593">
    <property type="entry name" value="CdiI_2"/>
    <property type="match status" value="1"/>
</dbReference>
<evidence type="ECO:0000259" key="1">
    <source>
        <dbReference type="Pfam" id="PF18593"/>
    </source>
</evidence>